<proteinExistence type="predicted"/>
<dbReference type="EMBL" id="BMTU01000002">
    <property type="protein sequence ID" value="GGQ67166.1"/>
    <property type="molecule type" value="Genomic_DNA"/>
</dbReference>
<dbReference type="AlphaFoldDB" id="A0A918BG98"/>
<comment type="caution">
    <text evidence="3">The sequence shown here is derived from an EMBL/GenBank/DDBJ whole genome shotgun (WGS) entry which is preliminary data.</text>
</comment>
<evidence type="ECO:0000313" key="4">
    <source>
        <dbReference type="Proteomes" id="UP000656732"/>
    </source>
</evidence>
<evidence type="ECO:0000313" key="3">
    <source>
        <dbReference type="EMBL" id="GGQ67166.1"/>
    </source>
</evidence>
<keyword evidence="2" id="KW-1133">Transmembrane helix</keyword>
<gene>
    <name evidence="3" type="ORF">GCM10010280_11520</name>
</gene>
<evidence type="ECO:0000256" key="2">
    <source>
        <dbReference type="SAM" id="Phobius"/>
    </source>
</evidence>
<feature type="region of interest" description="Disordered" evidence="1">
    <location>
        <begin position="72"/>
        <end position="115"/>
    </location>
</feature>
<reference evidence="3" key="2">
    <citation type="submission" date="2020-09" db="EMBL/GenBank/DDBJ databases">
        <authorList>
            <person name="Sun Q."/>
            <person name="Ohkuma M."/>
        </authorList>
    </citation>
    <scope>NUCLEOTIDE SEQUENCE</scope>
    <source>
        <strain evidence="3">JCM 4403</strain>
    </source>
</reference>
<dbReference type="RefSeq" id="WP_189556171.1">
    <property type="nucleotide sequence ID" value="NZ_BMTU01000002.1"/>
</dbReference>
<feature type="transmembrane region" description="Helical" evidence="2">
    <location>
        <begin position="7"/>
        <end position="25"/>
    </location>
</feature>
<keyword evidence="4" id="KW-1185">Reference proteome</keyword>
<feature type="transmembrane region" description="Helical" evidence="2">
    <location>
        <begin position="31"/>
        <end position="49"/>
    </location>
</feature>
<feature type="compositionally biased region" description="Basic and acidic residues" evidence="1">
    <location>
        <begin position="91"/>
        <end position="100"/>
    </location>
</feature>
<keyword evidence="2" id="KW-0812">Transmembrane</keyword>
<name>A0A918BG98_9ACTN</name>
<protein>
    <submittedName>
        <fullName evidence="3">Uncharacterized protein</fullName>
    </submittedName>
</protein>
<accession>A0A918BG98</accession>
<organism evidence="3 4">
    <name type="scientific">Streptomyces pilosus</name>
    <dbReference type="NCBI Taxonomy" id="28893"/>
    <lineage>
        <taxon>Bacteria</taxon>
        <taxon>Bacillati</taxon>
        <taxon>Actinomycetota</taxon>
        <taxon>Actinomycetes</taxon>
        <taxon>Kitasatosporales</taxon>
        <taxon>Streptomycetaceae</taxon>
        <taxon>Streptomyces</taxon>
    </lineage>
</organism>
<reference evidence="3" key="1">
    <citation type="journal article" date="2014" name="Int. J. Syst. Evol. Microbiol.">
        <title>Complete genome sequence of Corynebacterium casei LMG S-19264T (=DSM 44701T), isolated from a smear-ripened cheese.</title>
        <authorList>
            <consortium name="US DOE Joint Genome Institute (JGI-PGF)"/>
            <person name="Walter F."/>
            <person name="Albersmeier A."/>
            <person name="Kalinowski J."/>
            <person name="Ruckert C."/>
        </authorList>
    </citation>
    <scope>NUCLEOTIDE SEQUENCE</scope>
    <source>
        <strain evidence="3">JCM 4403</strain>
    </source>
</reference>
<sequence length="115" mass="11552">MNNGMRYAVIATSVLVIAAMVMVWLTVDLNAAGQVASIVAACAAVIALARELLRRGGQSAVAVALRTGRASARSGADANSGITGPANSLHGEFRAERTGDADGDGGNANTGIRLS</sequence>
<evidence type="ECO:0000256" key="1">
    <source>
        <dbReference type="SAM" id="MobiDB-lite"/>
    </source>
</evidence>
<dbReference type="Proteomes" id="UP000656732">
    <property type="component" value="Unassembled WGS sequence"/>
</dbReference>
<keyword evidence="2" id="KW-0472">Membrane</keyword>